<feature type="region of interest" description="Disordered" evidence="1">
    <location>
        <begin position="143"/>
        <end position="166"/>
    </location>
</feature>
<dbReference type="InterPro" id="IPR022073">
    <property type="entry name" value="T4BSS_DotH_IcmK"/>
</dbReference>
<evidence type="ECO:0000313" key="3">
    <source>
        <dbReference type="Proteomes" id="UP000250443"/>
    </source>
</evidence>
<accession>A0A2X2CIH9</accession>
<name>A0A2X2CIH9_PSELU</name>
<sequence length="340" mass="36827">MTRLLRRSLWAGLILAQGLHASPMEPSEGMDEQSPVEVRADQLLQADPQTILRIRKKIQTRAVAQQAPIVDDYSDEIPQEVLDLEDIFEISLQPDQAAPKVLLSRGQSTAISFIDAYGKPWPIRKISNFLNGRVLIDRAIPDVTQGQNPDANPDSKDGINTDNTLKDPQAGSFTITALKHGVAGNITVYLYGLSTPISINLVGKGNVFHRVATMKVSDVGPQTDPIEILKDRAVSIGTESDVDLNNALYGVTPSGSEPMVVQGAEGKAWIKGKFLYLQTPLAVFSPQILGASTGSSRFKAYKLPLTTTVMGTNNEGATIVLKVLRHPSTDINESNSFGNN</sequence>
<dbReference type="Proteomes" id="UP000250443">
    <property type="component" value="Unassembled WGS sequence"/>
</dbReference>
<proteinExistence type="predicted"/>
<dbReference type="Pfam" id="PF12293">
    <property type="entry name" value="T4BSS_DotH_IcmK"/>
    <property type="match status" value="1"/>
</dbReference>
<gene>
    <name evidence="2" type="ORF">NCTC11842_00110</name>
</gene>
<dbReference type="AlphaFoldDB" id="A0A2X2CIH9"/>
<organism evidence="2 3">
    <name type="scientific">Pseudomonas luteola</name>
    <dbReference type="NCBI Taxonomy" id="47886"/>
    <lineage>
        <taxon>Bacteria</taxon>
        <taxon>Pseudomonadati</taxon>
        <taxon>Pseudomonadota</taxon>
        <taxon>Gammaproteobacteria</taxon>
        <taxon>Pseudomonadales</taxon>
        <taxon>Pseudomonadaceae</taxon>
        <taxon>Pseudomonas</taxon>
    </lineage>
</organism>
<protein>
    <submittedName>
        <fullName evidence="2">Type IV secretion system protein IcmK/DotH</fullName>
    </submittedName>
</protein>
<evidence type="ECO:0000313" key="2">
    <source>
        <dbReference type="EMBL" id="SPY99965.1"/>
    </source>
</evidence>
<reference evidence="2 3" key="1">
    <citation type="submission" date="2018-06" db="EMBL/GenBank/DDBJ databases">
        <authorList>
            <consortium name="Pathogen Informatics"/>
            <person name="Doyle S."/>
        </authorList>
    </citation>
    <scope>NUCLEOTIDE SEQUENCE [LARGE SCALE GENOMIC DNA]</scope>
    <source>
        <strain evidence="2 3">NCTC11842</strain>
    </source>
</reference>
<evidence type="ECO:0000256" key="1">
    <source>
        <dbReference type="SAM" id="MobiDB-lite"/>
    </source>
</evidence>
<dbReference type="EMBL" id="UAUF01000002">
    <property type="protein sequence ID" value="SPY99965.1"/>
    <property type="molecule type" value="Genomic_DNA"/>
</dbReference>